<protein>
    <submittedName>
        <fullName evidence="4">Uncharacterized protein</fullName>
    </submittedName>
</protein>
<sequence>MAESRGIKELIFNYLIKRLKKMDGQFGPEQPANADIQSLIDNVHNEVVTQIGHQTHMYNAIVFRVQNLLGGTNWVIKVQIGEGNHDYLHLMIHQTVGVPVPIPPELTGLQQGHTAHDPLVPF</sequence>
<accession>A0A8W8M5S8</accession>
<dbReference type="Gene3D" id="3.10.450.10">
    <property type="match status" value="1"/>
</dbReference>
<dbReference type="GO" id="GO:0004869">
    <property type="term" value="F:cysteine-type endopeptidase inhibitor activity"/>
    <property type="evidence" value="ECO:0007669"/>
    <property type="project" value="UniProtKB-KW"/>
</dbReference>
<evidence type="ECO:0000256" key="3">
    <source>
        <dbReference type="ARBA" id="ARBA00022704"/>
    </source>
</evidence>
<dbReference type="Proteomes" id="UP000005408">
    <property type="component" value="Unassembled WGS sequence"/>
</dbReference>
<comment type="similarity">
    <text evidence="1">Belongs to the cystatin family.</text>
</comment>
<evidence type="ECO:0000256" key="1">
    <source>
        <dbReference type="ARBA" id="ARBA00009403"/>
    </source>
</evidence>
<keyword evidence="2" id="KW-0646">Protease inhibitor</keyword>
<keyword evidence="5" id="KW-1185">Reference proteome</keyword>
<dbReference type="InterPro" id="IPR046350">
    <property type="entry name" value="Cystatin_sf"/>
</dbReference>
<evidence type="ECO:0000256" key="2">
    <source>
        <dbReference type="ARBA" id="ARBA00022690"/>
    </source>
</evidence>
<dbReference type="EnsemblMetazoa" id="G31105.5">
    <property type="protein sequence ID" value="G31105.5:cds"/>
    <property type="gene ID" value="G31105"/>
</dbReference>
<evidence type="ECO:0000313" key="4">
    <source>
        <dbReference type="EnsemblMetazoa" id="G31105.5:cds"/>
    </source>
</evidence>
<dbReference type="AlphaFoldDB" id="A0A8W8M5S8"/>
<dbReference type="PANTHER" id="PTHR11414:SF21">
    <property type="entry name" value="CYSTATIN 14A, TANDEM DUPLICATE 1-RELATED"/>
    <property type="match status" value="1"/>
</dbReference>
<organism evidence="4 5">
    <name type="scientific">Magallana gigas</name>
    <name type="common">Pacific oyster</name>
    <name type="synonym">Crassostrea gigas</name>
    <dbReference type="NCBI Taxonomy" id="29159"/>
    <lineage>
        <taxon>Eukaryota</taxon>
        <taxon>Metazoa</taxon>
        <taxon>Spiralia</taxon>
        <taxon>Lophotrochozoa</taxon>
        <taxon>Mollusca</taxon>
        <taxon>Bivalvia</taxon>
        <taxon>Autobranchia</taxon>
        <taxon>Pteriomorphia</taxon>
        <taxon>Ostreida</taxon>
        <taxon>Ostreoidea</taxon>
        <taxon>Ostreidae</taxon>
        <taxon>Magallana</taxon>
    </lineage>
</organism>
<dbReference type="PRINTS" id="PR00295">
    <property type="entry name" value="STEFINA"/>
</dbReference>
<reference evidence="4" key="1">
    <citation type="submission" date="2022-08" db="UniProtKB">
        <authorList>
            <consortium name="EnsemblMetazoa"/>
        </authorList>
    </citation>
    <scope>IDENTIFICATION</scope>
    <source>
        <strain evidence="4">05x7-T-G4-1.051#20</strain>
    </source>
</reference>
<dbReference type="GO" id="GO:0005829">
    <property type="term" value="C:cytosol"/>
    <property type="evidence" value="ECO:0007669"/>
    <property type="project" value="TreeGrafter"/>
</dbReference>
<evidence type="ECO:0000313" key="5">
    <source>
        <dbReference type="Proteomes" id="UP000005408"/>
    </source>
</evidence>
<dbReference type="InterPro" id="IPR001713">
    <property type="entry name" value="Prot_inh_stefin"/>
</dbReference>
<dbReference type="SUPFAM" id="SSF54403">
    <property type="entry name" value="Cystatin/monellin"/>
    <property type="match status" value="1"/>
</dbReference>
<keyword evidence="3" id="KW-0789">Thiol protease inhibitor</keyword>
<proteinExistence type="inferred from homology"/>
<dbReference type="PANTHER" id="PTHR11414">
    <property type="entry name" value="CYSTATIN FAMILY MEMBER"/>
    <property type="match status" value="1"/>
</dbReference>
<name>A0A8W8M5S8_MAGGI</name>